<dbReference type="SUPFAM" id="SSF82607">
    <property type="entry name" value="YbaB-like"/>
    <property type="match status" value="1"/>
</dbReference>
<keyword evidence="2" id="KW-0238">DNA-binding</keyword>
<name>A0A1H1XYV7_9ACTN</name>
<dbReference type="EMBL" id="LT629732">
    <property type="protein sequence ID" value="SDT14261.1"/>
    <property type="molecule type" value="Genomic_DNA"/>
</dbReference>
<proteinExistence type="predicted"/>
<organism evidence="2 3">
    <name type="scientific">Actinopolymorpha singaporensis</name>
    <dbReference type="NCBI Taxonomy" id="117157"/>
    <lineage>
        <taxon>Bacteria</taxon>
        <taxon>Bacillati</taxon>
        <taxon>Actinomycetota</taxon>
        <taxon>Actinomycetes</taxon>
        <taxon>Propionibacteriales</taxon>
        <taxon>Actinopolymorphaceae</taxon>
        <taxon>Actinopolymorpha</taxon>
    </lineage>
</organism>
<evidence type="ECO:0000313" key="2">
    <source>
        <dbReference type="EMBL" id="SDT14261.1"/>
    </source>
</evidence>
<dbReference type="STRING" id="117157.SAMN04489717_5198"/>
<keyword evidence="3" id="KW-1185">Reference proteome</keyword>
<evidence type="ECO:0000313" key="3">
    <source>
        <dbReference type="Proteomes" id="UP000198983"/>
    </source>
</evidence>
<accession>A0A1H1XYV7</accession>
<sequence length="163" mass="17448">MRDDNGEAAVADVSANDFDRLFDDAMAALRPLAGQPDPHADSAPGAEQGAADGGAEPTGPVRGVGEALDGYVRVTAKPGGELETVELNPRVLRSDSESIAEAFREAANAALADLQAKLTSALPALADQQQMLERLQEFQQQSVMQMRRYLQAITDVQDRLDRD</sequence>
<dbReference type="Proteomes" id="UP000198983">
    <property type="component" value="Chromosome I"/>
</dbReference>
<dbReference type="AlphaFoldDB" id="A0A1H1XYV7"/>
<dbReference type="InterPro" id="IPR004401">
    <property type="entry name" value="YbaB/EbfC"/>
</dbReference>
<feature type="region of interest" description="Disordered" evidence="1">
    <location>
        <begin position="29"/>
        <end position="64"/>
    </location>
</feature>
<reference evidence="2 3" key="1">
    <citation type="submission" date="2016-10" db="EMBL/GenBank/DDBJ databases">
        <authorList>
            <person name="de Groot N.N."/>
        </authorList>
    </citation>
    <scope>NUCLEOTIDE SEQUENCE [LARGE SCALE GENOMIC DNA]</scope>
    <source>
        <strain evidence="2 3">DSM 22024</strain>
    </source>
</reference>
<dbReference type="GO" id="GO:0003677">
    <property type="term" value="F:DNA binding"/>
    <property type="evidence" value="ECO:0007669"/>
    <property type="project" value="UniProtKB-KW"/>
</dbReference>
<dbReference type="Pfam" id="PF02575">
    <property type="entry name" value="YbaB_DNA_bd"/>
    <property type="match status" value="1"/>
</dbReference>
<feature type="compositionally biased region" description="Low complexity" evidence="1">
    <location>
        <begin position="43"/>
        <end position="57"/>
    </location>
</feature>
<dbReference type="Gene3D" id="3.30.1310.10">
    <property type="entry name" value="Nucleoid-associated protein YbaB-like domain"/>
    <property type="match status" value="1"/>
</dbReference>
<dbReference type="InterPro" id="IPR036894">
    <property type="entry name" value="YbaB-like_sf"/>
</dbReference>
<evidence type="ECO:0000256" key="1">
    <source>
        <dbReference type="SAM" id="MobiDB-lite"/>
    </source>
</evidence>
<protein>
    <submittedName>
        <fullName evidence="2">YbaB/EbfC DNA-binding family protein</fullName>
    </submittedName>
</protein>
<gene>
    <name evidence="2" type="ORF">SAMN04489717_5198</name>
</gene>